<feature type="region of interest" description="Disordered" evidence="3">
    <location>
        <begin position="1"/>
        <end position="37"/>
    </location>
</feature>
<dbReference type="Pfam" id="PF11951">
    <property type="entry name" value="Fungal_trans_2"/>
    <property type="match status" value="1"/>
</dbReference>
<dbReference type="AlphaFoldDB" id="A0A9P4IQS6"/>
<gene>
    <name evidence="4" type="ORF">NA57DRAFT_31077</name>
</gene>
<dbReference type="OrthoDB" id="5213892at2759"/>
<organism evidence="4 5">
    <name type="scientific">Rhizodiscina lignyota</name>
    <dbReference type="NCBI Taxonomy" id="1504668"/>
    <lineage>
        <taxon>Eukaryota</taxon>
        <taxon>Fungi</taxon>
        <taxon>Dikarya</taxon>
        <taxon>Ascomycota</taxon>
        <taxon>Pezizomycotina</taxon>
        <taxon>Dothideomycetes</taxon>
        <taxon>Pleosporomycetidae</taxon>
        <taxon>Aulographales</taxon>
        <taxon>Rhizodiscinaceae</taxon>
        <taxon>Rhizodiscina</taxon>
    </lineage>
</organism>
<evidence type="ECO:0000313" key="5">
    <source>
        <dbReference type="Proteomes" id="UP000799772"/>
    </source>
</evidence>
<protein>
    <submittedName>
        <fullName evidence="4">Uncharacterized protein</fullName>
    </submittedName>
</protein>
<dbReference type="EMBL" id="ML978121">
    <property type="protein sequence ID" value="KAF2103650.1"/>
    <property type="molecule type" value="Genomic_DNA"/>
</dbReference>
<dbReference type="Proteomes" id="UP000799772">
    <property type="component" value="Unassembled WGS sequence"/>
</dbReference>
<name>A0A9P4IQS6_9PEZI</name>
<dbReference type="PANTHER" id="PTHR37534:SF20">
    <property type="entry name" value="PRO1A C6 ZINK-FINGER PROTEIN"/>
    <property type="match status" value="1"/>
</dbReference>
<keyword evidence="2" id="KW-0539">Nucleus</keyword>
<sequence>MDGGVKQEEMADQLKREVKEKAHRRSEKFSVPLQEPSRDLASPISDLLRATNVQSSPMSLDASALWLQNGPDIHSSQDAGKAFGQSDAVLFVFYFDTLFPFLYPFYRPSLLQGGRAWILEMMNRPVVRQAALCQSAYFFSLALGTADIVWDKVLTQTRDAFEVLKQALQVLDGLRIEEHLYCAVRIMASVMQLQRFEIAVLSFDNWQAHLNGALALFRQLLDSSGAVEPACPRSRFNAVISRLGPSSWIFPTEPVQIPSAEQAAFRFSSTLVIFDDIIASTALQEKPKLYEYHCSLLSDSDGSGSGWTEPPINVEAVIGIKNWVLLQIGEIATLDAWKRHRRAAGNLDVMELARRAMIIKDSLVTNLMQLETEIDPAIAPKDSANLLDIFAQCNCQPSKTSTIQRSLVTHIWAHAALIYLFVVVSGWQPTSVDVRYHVDRIVELLKQLSQPALLRTMVWPFCVAGCVAEPMQEAQLRGMTEALQPSAFGTVHKAFKIMENVWHNRNVGDIATRDLATCFRSQGDLVLLV</sequence>
<dbReference type="InterPro" id="IPR021858">
    <property type="entry name" value="Fun_TF"/>
</dbReference>
<dbReference type="GO" id="GO:0005634">
    <property type="term" value="C:nucleus"/>
    <property type="evidence" value="ECO:0007669"/>
    <property type="project" value="UniProtKB-SubCell"/>
</dbReference>
<feature type="compositionally biased region" description="Basic and acidic residues" evidence="3">
    <location>
        <begin position="1"/>
        <end position="20"/>
    </location>
</feature>
<comment type="caution">
    <text evidence="4">The sequence shown here is derived from an EMBL/GenBank/DDBJ whole genome shotgun (WGS) entry which is preliminary data.</text>
</comment>
<dbReference type="PANTHER" id="PTHR37534">
    <property type="entry name" value="TRANSCRIPTIONAL ACTIVATOR PROTEIN UGA3"/>
    <property type="match status" value="1"/>
</dbReference>
<reference evidence="4" key="1">
    <citation type="journal article" date="2020" name="Stud. Mycol.">
        <title>101 Dothideomycetes genomes: a test case for predicting lifestyles and emergence of pathogens.</title>
        <authorList>
            <person name="Haridas S."/>
            <person name="Albert R."/>
            <person name="Binder M."/>
            <person name="Bloem J."/>
            <person name="Labutti K."/>
            <person name="Salamov A."/>
            <person name="Andreopoulos B."/>
            <person name="Baker S."/>
            <person name="Barry K."/>
            <person name="Bills G."/>
            <person name="Bluhm B."/>
            <person name="Cannon C."/>
            <person name="Castanera R."/>
            <person name="Culley D."/>
            <person name="Daum C."/>
            <person name="Ezra D."/>
            <person name="Gonzalez J."/>
            <person name="Henrissat B."/>
            <person name="Kuo A."/>
            <person name="Liang C."/>
            <person name="Lipzen A."/>
            <person name="Lutzoni F."/>
            <person name="Magnuson J."/>
            <person name="Mondo S."/>
            <person name="Nolan M."/>
            <person name="Ohm R."/>
            <person name="Pangilinan J."/>
            <person name="Park H.-J."/>
            <person name="Ramirez L."/>
            <person name="Alfaro M."/>
            <person name="Sun H."/>
            <person name="Tritt A."/>
            <person name="Yoshinaga Y."/>
            <person name="Zwiers L.-H."/>
            <person name="Turgeon B."/>
            <person name="Goodwin S."/>
            <person name="Spatafora J."/>
            <person name="Crous P."/>
            <person name="Grigoriev I."/>
        </authorList>
    </citation>
    <scope>NUCLEOTIDE SEQUENCE</scope>
    <source>
        <strain evidence="4">CBS 133067</strain>
    </source>
</reference>
<proteinExistence type="predicted"/>
<evidence type="ECO:0000256" key="1">
    <source>
        <dbReference type="ARBA" id="ARBA00004123"/>
    </source>
</evidence>
<comment type="subcellular location">
    <subcellularLocation>
        <location evidence="1">Nucleus</location>
    </subcellularLocation>
</comment>
<evidence type="ECO:0000313" key="4">
    <source>
        <dbReference type="EMBL" id="KAF2103650.1"/>
    </source>
</evidence>
<evidence type="ECO:0000256" key="3">
    <source>
        <dbReference type="SAM" id="MobiDB-lite"/>
    </source>
</evidence>
<accession>A0A9P4IQS6</accession>
<keyword evidence="5" id="KW-1185">Reference proteome</keyword>
<evidence type="ECO:0000256" key="2">
    <source>
        <dbReference type="ARBA" id="ARBA00023242"/>
    </source>
</evidence>